<sequence length="162" mass="18703">MTNPAVPWYKQFWPWVLIIIPVITVIVSINLVIIAVDTEDSLVVGDYYKKGKAINEQLDEIRKARELGIKAHLTIKDGFYRIKLDSFEPLDGSAITLDFHHATLSEKDFHLKLVMNPSGEYVTEHTGDISGKWHLTIRPFNQQWKLTQVTRFPRNSQIDFIP</sequence>
<comment type="caution">
    <text evidence="2">The sequence shown here is derived from an EMBL/GenBank/DDBJ whole genome shotgun (WGS) entry which is preliminary data.</text>
</comment>
<organism evidence="2 3">
    <name type="scientific">Neptunicella marina</name>
    <dbReference type="NCBI Taxonomy" id="2125989"/>
    <lineage>
        <taxon>Bacteria</taxon>
        <taxon>Pseudomonadati</taxon>
        <taxon>Pseudomonadota</taxon>
        <taxon>Gammaproteobacteria</taxon>
        <taxon>Alteromonadales</taxon>
        <taxon>Alteromonadaceae</taxon>
        <taxon>Neptunicella</taxon>
    </lineage>
</organism>
<keyword evidence="3" id="KW-1185">Reference proteome</keyword>
<dbReference type="Proteomes" id="UP000601768">
    <property type="component" value="Unassembled WGS sequence"/>
</dbReference>
<evidence type="ECO:0000313" key="3">
    <source>
        <dbReference type="Proteomes" id="UP000601768"/>
    </source>
</evidence>
<dbReference type="Pfam" id="PF05751">
    <property type="entry name" value="FixH"/>
    <property type="match status" value="1"/>
</dbReference>
<feature type="transmembrane region" description="Helical" evidence="1">
    <location>
        <begin position="12"/>
        <end position="36"/>
    </location>
</feature>
<evidence type="ECO:0000313" key="2">
    <source>
        <dbReference type="EMBL" id="MBC3766943.1"/>
    </source>
</evidence>
<dbReference type="EMBL" id="JACNEP010000012">
    <property type="protein sequence ID" value="MBC3766943.1"/>
    <property type="molecule type" value="Genomic_DNA"/>
</dbReference>
<proteinExistence type="predicted"/>
<keyword evidence="1" id="KW-0472">Membrane</keyword>
<reference evidence="2" key="1">
    <citation type="journal article" date="2018" name="Int. J. Syst. Evol. Microbiol.">
        <title>Neptunicella marina gen. nov., sp. nov., isolated from surface seawater.</title>
        <authorList>
            <person name="Liu X."/>
            <person name="Lai Q."/>
            <person name="Du Y."/>
            <person name="Zhang X."/>
            <person name="Liu Z."/>
            <person name="Sun F."/>
            <person name="Shao Z."/>
        </authorList>
    </citation>
    <scope>NUCLEOTIDE SEQUENCE</scope>
    <source>
        <strain evidence="2">S27-2</strain>
    </source>
</reference>
<keyword evidence="1" id="KW-0812">Transmembrane</keyword>
<dbReference type="InterPro" id="IPR008620">
    <property type="entry name" value="FixH"/>
</dbReference>
<gene>
    <name evidence="2" type="ORF">H8B19_13735</name>
</gene>
<keyword evidence="1" id="KW-1133">Transmembrane helix</keyword>
<protein>
    <submittedName>
        <fullName evidence="2">FixH family protein</fullName>
    </submittedName>
</protein>
<reference evidence="2" key="2">
    <citation type="submission" date="2020-08" db="EMBL/GenBank/DDBJ databases">
        <authorList>
            <person name="Lai Q."/>
        </authorList>
    </citation>
    <scope>NUCLEOTIDE SEQUENCE</scope>
    <source>
        <strain evidence="2">S27-2</strain>
    </source>
</reference>
<accession>A0A8J6M2Z2</accession>
<dbReference type="AlphaFoldDB" id="A0A8J6M2Z2"/>
<dbReference type="RefSeq" id="WP_186507470.1">
    <property type="nucleotide sequence ID" value="NZ_JACNEP010000012.1"/>
</dbReference>
<name>A0A8J6M2Z2_9ALTE</name>
<evidence type="ECO:0000256" key="1">
    <source>
        <dbReference type="SAM" id="Phobius"/>
    </source>
</evidence>